<dbReference type="EMBL" id="JBEAFC010000002">
    <property type="protein sequence ID" value="KAL1566712.1"/>
    <property type="molecule type" value="Genomic_DNA"/>
</dbReference>
<evidence type="ECO:0000313" key="2">
    <source>
        <dbReference type="Proteomes" id="UP001567538"/>
    </source>
</evidence>
<comment type="caution">
    <text evidence="1">The sequence shown here is derived from an EMBL/GenBank/DDBJ whole genome shotgun (WGS) entry which is preliminary data.</text>
</comment>
<dbReference type="AlphaFoldDB" id="A0ABD1IDZ3"/>
<sequence length="66" mass="7550">MLWNYELGLTLYMCNGSDLANLRQSGTAELSLGLHQSCTSSSCLLLRPKQLLFSCLWWMTLHQSKR</sequence>
<reference evidence="1 2" key="1">
    <citation type="submission" date="2024-06" db="EMBL/GenBank/DDBJ databases">
        <title>A chromosome level genome sequence of Diviner's sage (Salvia divinorum).</title>
        <authorList>
            <person name="Ford S.A."/>
            <person name="Ro D.-K."/>
            <person name="Ness R.W."/>
            <person name="Phillips M.A."/>
        </authorList>
    </citation>
    <scope>NUCLEOTIDE SEQUENCE [LARGE SCALE GENOMIC DNA]</scope>
    <source>
        <strain evidence="1">SAF-2024a</strain>
        <tissue evidence="1">Leaf</tissue>
    </source>
</reference>
<evidence type="ECO:0000313" key="1">
    <source>
        <dbReference type="EMBL" id="KAL1566712.1"/>
    </source>
</evidence>
<gene>
    <name evidence="1" type="ORF">AAHA92_02287</name>
</gene>
<dbReference type="Proteomes" id="UP001567538">
    <property type="component" value="Unassembled WGS sequence"/>
</dbReference>
<accession>A0ABD1IDZ3</accession>
<protein>
    <submittedName>
        <fullName evidence="1">Uncharacterized protein</fullName>
    </submittedName>
</protein>
<organism evidence="1 2">
    <name type="scientific">Salvia divinorum</name>
    <name type="common">Maria pastora</name>
    <name type="synonym">Diviner's sage</name>
    <dbReference type="NCBI Taxonomy" id="28513"/>
    <lineage>
        <taxon>Eukaryota</taxon>
        <taxon>Viridiplantae</taxon>
        <taxon>Streptophyta</taxon>
        <taxon>Embryophyta</taxon>
        <taxon>Tracheophyta</taxon>
        <taxon>Spermatophyta</taxon>
        <taxon>Magnoliopsida</taxon>
        <taxon>eudicotyledons</taxon>
        <taxon>Gunneridae</taxon>
        <taxon>Pentapetalae</taxon>
        <taxon>asterids</taxon>
        <taxon>lamiids</taxon>
        <taxon>Lamiales</taxon>
        <taxon>Lamiaceae</taxon>
        <taxon>Nepetoideae</taxon>
        <taxon>Mentheae</taxon>
        <taxon>Salviinae</taxon>
        <taxon>Salvia</taxon>
        <taxon>Salvia subgen. Calosphace</taxon>
    </lineage>
</organism>
<name>A0ABD1IDZ3_SALDI</name>
<proteinExistence type="predicted"/>
<keyword evidence="2" id="KW-1185">Reference proteome</keyword>